<keyword evidence="2 3" id="KW-0175">Coiled coil</keyword>
<accession>A0A8C4RXF3</accession>
<dbReference type="AlphaFoldDB" id="A0A8C4RXF3"/>
<keyword evidence="1" id="KW-0403">Intermediate filament</keyword>
<dbReference type="Proteomes" id="UP000694620">
    <property type="component" value="Chromosome 3"/>
</dbReference>
<dbReference type="SUPFAM" id="SSF64593">
    <property type="entry name" value="Intermediate filament protein, coiled coil region"/>
    <property type="match status" value="2"/>
</dbReference>
<evidence type="ECO:0000259" key="4">
    <source>
        <dbReference type="PROSITE" id="PS51842"/>
    </source>
</evidence>
<dbReference type="Ensembl" id="ENSECRT00000009271.1">
    <property type="protein sequence ID" value="ENSECRP00000009123.1"/>
    <property type="gene ID" value="ENSECRG00000006125.1"/>
</dbReference>
<evidence type="ECO:0000256" key="2">
    <source>
        <dbReference type="ARBA" id="ARBA00023054"/>
    </source>
</evidence>
<name>A0A8C4RXF3_ERPCA</name>
<dbReference type="Gene3D" id="1.20.5.1160">
    <property type="entry name" value="Vasodilator-stimulated phosphoprotein"/>
    <property type="match status" value="1"/>
</dbReference>
<dbReference type="Gene3D" id="1.20.5.170">
    <property type="match status" value="1"/>
</dbReference>
<dbReference type="PRINTS" id="PR01276">
    <property type="entry name" value="TYPE2KERATIN"/>
</dbReference>
<evidence type="ECO:0000256" key="1">
    <source>
        <dbReference type="ARBA" id="ARBA00022754"/>
    </source>
</evidence>
<dbReference type="Pfam" id="PF00038">
    <property type="entry name" value="Filament"/>
    <property type="match status" value="1"/>
</dbReference>
<dbReference type="Gene3D" id="1.20.5.500">
    <property type="entry name" value="Single helix bin"/>
    <property type="match status" value="1"/>
</dbReference>
<dbReference type="PANTHER" id="PTHR45616">
    <property type="entry name" value="GATA-TYPE DOMAIN-CONTAINING PROTEIN"/>
    <property type="match status" value="1"/>
</dbReference>
<feature type="domain" description="IF rod" evidence="4">
    <location>
        <begin position="14"/>
        <end position="325"/>
    </location>
</feature>
<protein>
    <submittedName>
        <fullName evidence="5">Keratin, type II cytoskeletal 8-like</fullName>
    </submittedName>
</protein>
<dbReference type="GO" id="GO:0045095">
    <property type="term" value="C:keratin filament"/>
    <property type="evidence" value="ECO:0007669"/>
    <property type="project" value="InterPro"/>
</dbReference>
<sequence>METDNNIHDIRKQEKDNIKHLNNRFADFINKVQELEKENKTLTAKLELLQNQNFYKSNIDELLDDCQTNQKNQIDALDDERKKLEKELEMLEEMLEDQKQKYEDQINKRTNSENEFADSKKAFDDTFMKKIETEDNIHTLNEEMDLLREIYDEETKEINSCIENATTVVQLKSHHNLNTAAIVDDAKKHYEELASKGRNEAEKAYSSMYNKKAEEDQNISRDLKEIKSQMSKIMRQIAKLQSEVDAAKKQRDSLAQAVSEAEEQGEKAIRESQKNVAELESSLQNTKQEMAQRLQEYQLLMNTKLTLDIEIATYMKLLEGEEKRTQHIV</sequence>
<keyword evidence="6" id="KW-1185">Reference proteome</keyword>
<feature type="coiled-coil region" evidence="3">
    <location>
        <begin position="223"/>
        <end position="303"/>
    </location>
</feature>
<organism evidence="5 6">
    <name type="scientific">Erpetoichthys calabaricus</name>
    <name type="common">Rope fish</name>
    <name type="synonym">Calamoichthys calabaricus</name>
    <dbReference type="NCBI Taxonomy" id="27687"/>
    <lineage>
        <taxon>Eukaryota</taxon>
        <taxon>Metazoa</taxon>
        <taxon>Chordata</taxon>
        <taxon>Craniata</taxon>
        <taxon>Vertebrata</taxon>
        <taxon>Euteleostomi</taxon>
        <taxon>Actinopterygii</taxon>
        <taxon>Polypteriformes</taxon>
        <taxon>Polypteridae</taxon>
        <taxon>Erpetoichthys</taxon>
    </lineage>
</organism>
<reference evidence="5" key="3">
    <citation type="submission" date="2025-09" db="UniProtKB">
        <authorList>
            <consortium name="Ensembl"/>
        </authorList>
    </citation>
    <scope>IDENTIFICATION</scope>
</reference>
<dbReference type="FunFam" id="1.20.5.1160:FF:000001">
    <property type="entry name" value="Keratin type II"/>
    <property type="match status" value="1"/>
</dbReference>
<evidence type="ECO:0000256" key="3">
    <source>
        <dbReference type="SAM" id="Coils"/>
    </source>
</evidence>
<reference evidence="5" key="1">
    <citation type="submission" date="2021-06" db="EMBL/GenBank/DDBJ databases">
        <authorList>
            <consortium name="Wellcome Sanger Institute Data Sharing"/>
        </authorList>
    </citation>
    <scope>NUCLEOTIDE SEQUENCE [LARGE SCALE GENOMIC DNA]</scope>
</reference>
<reference evidence="5" key="2">
    <citation type="submission" date="2025-08" db="UniProtKB">
        <authorList>
            <consortium name="Ensembl"/>
        </authorList>
    </citation>
    <scope>IDENTIFICATION</scope>
</reference>
<dbReference type="PANTHER" id="PTHR45616:SF22">
    <property type="entry name" value="SFI1 SPINDLE BODY DOMAIN-CONTAINING PROTEIN"/>
    <property type="match status" value="1"/>
</dbReference>
<dbReference type="GeneTree" id="ENSGT00940000161090"/>
<dbReference type="SMART" id="SM01391">
    <property type="entry name" value="Filament"/>
    <property type="match status" value="1"/>
</dbReference>
<dbReference type="InterPro" id="IPR003054">
    <property type="entry name" value="Keratin_II"/>
</dbReference>
<proteinExistence type="predicted"/>
<evidence type="ECO:0000313" key="5">
    <source>
        <dbReference type="Ensembl" id="ENSECRP00000009123.1"/>
    </source>
</evidence>
<gene>
    <name evidence="5" type="primary">LOC114649109</name>
</gene>
<feature type="coiled-coil region" evidence="3">
    <location>
        <begin position="11"/>
        <end position="157"/>
    </location>
</feature>
<dbReference type="PROSITE" id="PS51842">
    <property type="entry name" value="IF_ROD_2"/>
    <property type="match status" value="1"/>
</dbReference>
<dbReference type="InterPro" id="IPR039008">
    <property type="entry name" value="IF_rod_dom"/>
</dbReference>
<evidence type="ECO:0000313" key="6">
    <source>
        <dbReference type="Proteomes" id="UP000694620"/>
    </source>
</evidence>